<dbReference type="EMBL" id="GL380127">
    <property type="protein sequence ID" value="EGT47628.1"/>
    <property type="molecule type" value="Genomic_DNA"/>
</dbReference>
<name>G0P869_CAEBE</name>
<dbReference type="InParanoid" id="G0P869"/>
<organism evidence="3">
    <name type="scientific">Caenorhabditis brenneri</name>
    <name type="common">Nematode worm</name>
    <dbReference type="NCBI Taxonomy" id="135651"/>
    <lineage>
        <taxon>Eukaryota</taxon>
        <taxon>Metazoa</taxon>
        <taxon>Ecdysozoa</taxon>
        <taxon>Nematoda</taxon>
        <taxon>Chromadorea</taxon>
        <taxon>Rhabditida</taxon>
        <taxon>Rhabditina</taxon>
        <taxon>Rhabditomorpha</taxon>
        <taxon>Rhabditoidea</taxon>
        <taxon>Rhabditidae</taxon>
        <taxon>Peloderinae</taxon>
        <taxon>Caenorhabditis</taxon>
    </lineage>
</organism>
<feature type="compositionally biased region" description="Polar residues" evidence="1">
    <location>
        <begin position="154"/>
        <end position="175"/>
    </location>
</feature>
<dbReference type="eggNOG" id="ENOG502S0PM">
    <property type="taxonomic scope" value="Eukaryota"/>
</dbReference>
<dbReference type="AlphaFoldDB" id="G0P869"/>
<sequence length="190" mass="20897">MQLIMLRNVLASLIPILHVAPYPEYIFQREYVVASIFDLARTNHTLEAYGSTEEALEAVVDNEECSHSSADPVIHERSVDSERSDRITKRTGEMMVKELMEEESTPKRMKLNERNSIEPSTSSVAELSTSAEESAVTTDDLSEHMEDASVSGEEPSTSDAAAGSQPNTMRQTHNSEVPEAALNAPQSSNV</sequence>
<dbReference type="Proteomes" id="UP000008068">
    <property type="component" value="Unassembled WGS sequence"/>
</dbReference>
<feature type="compositionally biased region" description="Basic and acidic residues" evidence="1">
    <location>
        <begin position="73"/>
        <end position="86"/>
    </location>
</feature>
<dbReference type="HOGENOM" id="CLU_1429176_0_0_1"/>
<reference evidence="3" key="1">
    <citation type="submission" date="2011-07" db="EMBL/GenBank/DDBJ databases">
        <authorList>
            <consortium name="Caenorhabditis brenneri Sequencing and Analysis Consortium"/>
            <person name="Wilson R.K."/>
        </authorList>
    </citation>
    <scope>NUCLEOTIDE SEQUENCE [LARGE SCALE GENOMIC DNA]</scope>
    <source>
        <strain evidence="3">PB2801</strain>
    </source>
</reference>
<evidence type="ECO:0000256" key="1">
    <source>
        <dbReference type="SAM" id="MobiDB-lite"/>
    </source>
</evidence>
<feature type="compositionally biased region" description="Basic and acidic residues" evidence="1">
    <location>
        <begin position="100"/>
        <end position="116"/>
    </location>
</feature>
<feature type="compositionally biased region" description="Polar residues" evidence="1">
    <location>
        <begin position="117"/>
        <end position="139"/>
    </location>
</feature>
<evidence type="ECO:0000313" key="2">
    <source>
        <dbReference type="EMBL" id="EGT47628.1"/>
    </source>
</evidence>
<proteinExistence type="predicted"/>
<accession>G0P869</accession>
<feature type="region of interest" description="Disordered" evidence="1">
    <location>
        <begin position="100"/>
        <end position="190"/>
    </location>
</feature>
<keyword evidence="3" id="KW-1185">Reference proteome</keyword>
<evidence type="ECO:0000313" key="3">
    <source>
        <dbReference type="Proteomes" id="UP000008068"/>
    </source>
</evidence>
<gene>
    <name evidence="2" type="ORF">CAEBREN_20122</name>
</gene>
<protein>
    <submittedName>
        <fullName evidence="2">Uncharacterized protein</fullName>
    </submittedName>
</protein>
<feature type="region of interest" description="Disordered" evidence="1">
    <location>
        <begin position="67"/>
        <end position="86"/>
    </location>
</feature>